<dbReference type="OrthoDB" id="278380at2"/>
<proteinExistence type="inferred from homology"/>
<dbReference type="EMBL" id="SJPR01000003">
    <property type="protein sequence ID" value="TWT96638.1"/>
    <property type="molecule type" value="Genomic_DNA"/>
</dbReference>
<reference evidence="7 8" key="1">
    <citation type="submission" date="2019-02" db="EMBL/GenBank/DDBJ databases">
        <title>Deep-cultivation of Planctomycetes and their phenomic and genomic characterization uncovers novel biology.</title>
        <authorList>
            <person name="Wiegand S."/>
            <person name="Jogler M."/>
            <person name="Boedeker C."/>
            <person name="Pinto D."/>
            <person name="Vollmers J."/>
            <person name="Rivas-Marin E."/>
            <person name="Kohn T."/>
            <person name="Peeters S.H."/>
            <person name="Heuer A."/>
            <person name="Rast P."/>
            <person name="Oberbeckmann S."/>
            <person name="Bunk B."/>
            <person name="Jeske O."/>
            <person name="Meyerdierks A."/>
            <person name="Storesund J.E."/>
            <person name="Kallscheuer N."/>
            <person name="Luecker S."/>
            <person name="Lage O.M."/>
            <person name="Pohl T."/>
            <person name="Merkel B.J."/>
            <person name="Hornburger P."/>
            <person name="Mueller R.-W."/>
            <person name="Bruemmer F."/>
            <person name="Labrenz M."/>
            <person name="Spormann A.M."/>
            <person name="Op Den Camp H."/>
            <person name="Overmann J."/>
            <person name="Amann R."/>
            <person name="Jetten M.S.M."/>
            <person name="Mascher T."/>
            <person name="Medema M.H."/>
            <person name="Devos D.P."/>
            <person name="Kaster A.-K."/>
            <person name="Ovreas L."/>
            <person name="Rohde M."/>
            <person name="Galperin M.Y."/>
            <person name="Jogler C."/>
        </authorList>
    </citation>
    <scope>NUCLEOTIDE SEQUENCE [LARGE SCALE GENOMIC DNA]</scope>
    <source>
        <strain evidence="7 8">Pla108</strain>
    </source>
</reference>
<comment type="caution">
    <text evidence="7">The sequence shown here is derived from an EMBL/GenBank/DDBJ whole genome shotgun (WGS) entry which is preliminary data.</text>
</comment>
<dbReference type="SUPFAM" id="SSF160369">
    <property type="entry name" value="Ribosomal protein L10-like"/>
    <property type="match status" value="1"/>
</dbReference>
<evidence type="ECO:0000256" key="1">
    <source>
        <dbReference type="ARBA" id="ARBA00002633"/>
    </source>
</evidence>
<dbReference type="GO" id="GO:1990904">
    <property type="term" value="C:ribonucleoprotein complex"/>
    <property type="evidence" value="ECO:0007669"/>
    <property type="project" value="UniProtKB-KW"/>
</dbReference>
<dbReference type="InterPro" id="IPR043141">
    <property type="entry name" value="Ribosomal_uL10-like_sf"/>
</dbReference>
<evidence type="ECO:0000256" key="5">
    <source>
        <dbReference type="ARBA" id="ARBA00035202"/>
    </source>
</evidence>
<dbReference type="Pfam" id="PF00466">
    <property type="entry name" value="Ribosomal_L10"/>
    <property type="match status" value="1"/>
</dbReference>
<comment type="function">
    <text evidence="1">Forms part of the ribosomal stalk, playing a central role in the interaction of the ribosome with GTP-bound translation factors.</text>
</comment>
<evidence type="ECO:0000256" key="2">
    <source>
        <dbReference type="ARBA" id="ARBA00008889"/>
    </source>
</evidence>
<dbReference type="Gene3D" id="3.30.70.1730">
    <property type="match status" value="1"/>
</dbReference>
<evidence type="ECO:0000313" key="7">
    <source>
        <dbReference type="EMBL" id="TWT96638.1"/>
    </source>
</evidence>
<keyword evidence="4" id="KW-0687">Ribonucleoprotein</keyword>
<dbReference type="AlphaFoldDB" id="A0A5C6ABH0"/>
<evidence type="ECO:0000256" key="4">
    <source>
        <dbReference type="ARBA" id="ARBA00023274"/>
    </source>
</evidence>
<keyword evidence="8" id="KW-1185">Reference proteome</keyword>
<dbReference type="CDD" id="cd05797">
    <property type="entry name" value="Ribosomal_L10"/>
    <property type="match status" value="1"/>
</dbReference>
<dbReference type="InterPro" id="IPR047865">
    <property type="entry name" value="Ribosomal_uL10_bac_type"/>
</dbReference>
<evidence type="ECO:0000256" key="3">
    <source>
        <dbReference type="ARBA" id="ARBA00022980"/>
    </source>
</evidence>
<name>A0A5C6ABH0_9BACT</name>
<protein>
    <recommendedName>
        <fullName evidence="5">Large ribosomal subunit protein uL10</fullName>
    </recommendedName>
    <alternativeName>
        <fullName evidence="6">50S ribosomal protein L10</fullName>
    </alternativeName>
</protein>
<sequence>MSKYVKEMMTDDLSTKWDGVEELMLVSFAGMEANDTVELRKRLRGKNIHMMVVKNSLARRATEGTVLAPAFEGAQGAQAVVWGAEDVVALAKEVIAVAETPQFKLFEPTGGVLDGAKLSSDEVKAVSKWPTRGEMLSTISGQIMGPAMTLSAQLLGPAKMLASQIKQKSEEEGGEDAGE</sequence>
<dbReference type="PANTHER" id="PTHR11560">
    <property type="entry name" value="39S RIBOSOMAL PROTEIN L10, MITOCHONDRIAL"/>
    <property type="match status" value="1"/>
</dbReference>
<accession>A0A5C6ABH0</accession>
<evidence type="ECO:0000313" key="8">
    <source>
        <dbReference type="Proteomes" id="UP000317421"/>
    </source>
</evidence>
<comment type="similarity">
    <text evidence="2">Belongs to the universal ribosomal protein uL10 family.</text>
</comment>
<organism evidence="7 8">
    <name type="scientific">Botrimarina colliarenosi</name>
    <dbReference type="NCBI Taxonomy" id="2528001"/>
    <lineage>
        <taxon>Bacteria</taxon>
        <taxon>Pseudomonadati</taxon>
        <taxon>Planctomycetota</taxon>
        <taxon>Planctomycetia</taxon>
        <taxon>Pirellulales</taxon>
        <taxon>Lacipirellulaceae</taxon>
        <taxon>Botrimarina</taxon>
    </lineage>
</organism>
<dbReference type="Proteomes" id="UP000317421">
    <property type="component" value="Unassembled WGS sequence"/>
</dbReference>
<gene>
    <name evidence="7" type="primary">rplJ</name>
    <name evidence="7" type="ORF">Pla108_24120</name>
</gene>
<dbReference type="RefSeq" id="WP_146445161.1">
    <property type="nucleotide sequence ID" value="NZ_SJPR01000003.1"/>
</dbReference>
<evidence type="ECO:0000256" key="6">
    <source>
        <dbReference type="ARBA" id="ARBA00035502"/>
    </source>
</evidence>
<dbReference type="InterPro" id="IPR001790">
    <property type="entry name" value="Ribosomal_uL10"/>
</dbReference>
<keyword evidence="3 7" id="KW-0689">Ribosomal protein</keyword>
<dbReference type="NCBIfam" id="NF000955">
    <property type="entry name" value="PRK00099.1-1"/>
    <property type="match status" value="1"/>
</dbReference>
<dbReference type="GO" id="GO:0005840">
    <property type="term" value="C:ribosome"/>
    <property type="evidence" value="ECO:0007669"/>
    <property type="project" value="UniProtKB-KW"/>
</dbReference>